<evidence type="ECO:0000256" key="1">
    <source>
        <dbReference type="ARBA" id="ARBA00001974"/>
    </source>
</evidence>
<dbReference type="Pfam" id="PF03275">
    <property type="entry name" value="GLF"/>
    <property type="match status" value="1"/>
</dbReference>
<evidence type="ECO:0000313" key="7">
    <source>
        <dbReference type="EMBL" id="MCU6766189.1"/>
    </source>
</evidence>
<dbReference type="Proteomes" id="UP001652409">
    <property type="component" value="Unassembled WGS sequence"/>
</dbReference>
<dbReference type="EC" id="5.4.99.9" evidence="7"/>
<evidence type="ECO:0000259" key="6">
    <source>
        <dbReference type="Pfam" id="PF03275"/>
    </source>
</evidence>
<dbReference type="PANTHER" id="PTHR21197">
    <property type="entry name" value="UDP-GALACTOPYRANOSE MUTASE"/>
    <property type="match status" value="1"/>
</dbReference>
<dbReference type="EMBL" id="JAOQJL010000025">
    <property type="protein sequence ID" value="MCU6766189.1"/>
    <property type="molecule type" value="Genomic_DNA"/>
</dbReference>
<reference evidence="7 8" key="1">
    <citation type="journal article" date="2021" name="ISME Commun">
        <title>Automated analysis of genomic sequences facilitates high-throughput and comprehensive description of bacteria.</title>
        <authorList>
            <person name="Hitch T.C.A."/>
        </authorList>
    </citation>
    <scope>NUCLEOTIDE SEQUENCE [LARGE SCALE GENOMIC DNA]</scope>
    <source>
        <strain evidence="7 8">Sanger_23</strain>
    </source>
</reference>
<keyword evidence="8" id="KW-1185">Reference proteome</keyword>
<evidence type="ECO:0000256" key="4">
    <source>
        <dbReference type="ARBA" id="ARBA00022827"/>
    </source>
</evidence>
<keyword evidence="5 7" id="KW-0413">Isomerase</keyword>
<evidence type="ECO:0000256" key="2">
    <source>
        <dbReference type="ARBA" id="ARBA00009321"/>
    </source>
</evidence>
<organism evidence="7 8">
    <name type="scientific">Blautia ammoniilytica</name>
    <dbReference type="NCBI Taxonomy" id="2981782"/>
    <lineage>
        <taxon>Bacteria</taxon>
        <taxon>Bacillati</taxon>
        <taxon>Bacillota</taxon>
        <taxon>Clostridia</taxon>
        <taxon>Lachnospirales</taxon>
        <taxon>Lachnospiraceae</taxon>
        <taxon>Blautia</taxon>
    </lineage>
</organism>
<dbReference type="SUPFAM" id="SSF51971">
    <property type="entry name" value="Nucleotide-binding domain"/>
    <property type="match status" value="1"/>
</dbReference>
<name>A0ABT2TVF4_9FIRM</name>
<dbReference type="NCBIfam" id="TIGR00031">
    <property type="entry name" value="UDP-GALP_mutase"/>
    <property type="match status" value="1"/>
</dbReference>
<dbReference type="InterPro" id="IPR004379">
    <property type="entry name" value="UDP-GALP_mutase"/>
</dbReference>
<dbReference type="SUPFAM" id="SSF54373">
    <property type="entry name" value="FAD-linked reductases, C-terminal domain"/>
    <property type="match status" value="1"/>
</dbReference>
<gene>
    <name evidence="7" type="primary">glf</name>
    <name evidence="7" type="ORF">OCV61_12310</name>
</gene>
<feature type="domain" description="UDP-galactopyranose mutase C-terminal" evidence="6">
    <location>
        <begin position="148"/>
        <end position="348"/>
    </location>
</feature>
<keyword evidence="4" id="KW-0274">FAD</keyword>
<dbReference type="InterPro" id="IPR015899">
    <property type="entry name" value="UDP-GalPyranose_mutase_C"/>
</dbReference>
<dbReference type="Gene3D" id="3.40.50.720">
    <property type="entry name" value="NAD(P)-binding Rossmann-like Domain"/>
    <property type="match status" value="3"/>
</dbReference>
<dbReference type="PANTHER" id="PTHR21197:SF0">
    <property type="entry name" value="UDP-GALACTOPYRANOSE MUTASE"/>
    <property type="match status" value="1"/>
</dbReference>
<comment type="similarity">
    <text evidence="2">Belongs to the UDP-galactopyranose/dTDP-fucopyranose mutase family.</text>
</comment>
<dbReference type="GO" id="GO:0008767">
    <property type="term" value="F:UDP-galactopyranose mutase activity"/>
    <property type="evidence" value="ECO:0007669"/>
    <property type="project" value="UniProtKB-EC"/>
</dbReference>
<keyword evidence="3" id="KW-0285">Flavoprotein</keyword>
<accession>A0ABT2TVF4</accession>
<comment type="caution">
    <text evidence="7">The sequence shown here is derived from an EMBL/GenBank/DDBJ whole genome shotgun (WGS) entry which is preliminary data.</text>
</comment>
<dbReference type="Pfam" id="PF13450">
    <property type="entry name" value="NAD_binding_8"/>
    <property type="match status" value="1"/>
</dbReference>
<dbReference type="RefSeq" id="WP_158422034.1">
    <property type="nucleotide sequence ID" value="NZ_JAOQJL010000025.1"/>
</dbReference>
<evidence type="ECO:0000256" key="5">
    <source>
        <dbReference type="ARBA" id="ARBA00023235"/>
    </source>
</evidence>
<protein>
    <submittedName>
        <fullName evidence="7">UDP-galactopyranose mutase</fullName>
        <ecNumber evidence="7">5.4.99.9</ecNumber>
    </submittedName>
</protein>
<proteinExistence type="inferred from homology"/>
<comment type="cofactor">
    <cofactor evidence="1">
        <name>FAD</name>
        <dbReference type="ChEBI" id="CHEBI:57692"/>
    </cofactor>
</comment>
<sequence>MKKYDYLIVGAGLFGAVFAHEAAQKGKTCLVIDKRDHIGGNIYTEEVEGIQVHRYGAHIFHTSKKNVWEYVNQFADFNHFVNSPVAIYKDELYNLPFNMNTFHQLWGVKTPAEAKAKIQEQISRMHITHPKNLEEQALALVGQDVYEKLVEGYTRKQWGRECKDLPAFIIKRLPLRYIYDNNYFKDPYQGIPVGGYTKIIKKLLEGVQVCLKTDFFANRQELSAQADKILFTGMIDEFYDYCYGELEYRSLRFETEVLDMGNYQGNAVVNYTDYQVPYTRIIEHKHFEFGTQPKTVITREYPAAWEKGKEPYYPINDMKNSELFDKYERRALEEKNVLFGGRLGMYRYMDMDKVIEEALNMAETELTYEEQ</sequence>
<evidence type="ECO:0000256" key="3">
    <source>
        <dbReference type="ARBA" id="ARBA00022630"/>
    </source>
</evidence>
<evidence type="ECO:0000313" key="8">
    <source>
        <dbReference type="Proteomes" id="UP001652409"/>
    </source>
</evidence>